<proteinExistence type="inferred from homology"/>
<reference evidence="14 15" key="1">
    <citation type="submission" date="2018-09" db="EMBL/GenBank/DDBJ databases">
        <title>Discovery and Ecogenomic Context for Candidatus Cryosericales, a Global Caldiserica Order Active in Thawing Permafrost.</title>
        <authorList>
            <person name="Martinez M.A."/>
            <person name="Woodcroft B.J."/>
            <person name="Ignacio Espinoza J.C."/>
            <person name="Zayed A."/>
            <person name="Singleton C.M."/>
            <person name="Boyd J."/>
            <person name="Li Y.-F."/>
            <person name="Purvine S."/>
            <person name="Maughan H."/>
            <person name="Hodgkins S.B."/>
            <person name="Anderson D."/>
            <person name="Sederholm M."/>
            <person name="Temperton B."/>
            <person name="Saleska S.R."/>
            <person name="Tyson G.W."/>
            <person name="Rich V.I."/>
        </authorList>
    </citation>
    <scope>NUCLEOTIDE SEQUENCE [LARGE SCALE GENOMIC DNA]</scope>
    <source>
        <strain evidence="13 15">SMC5</strain>
        <strain evidence="12 14">SMC6</strain>
    </source>
</reference>
<evidence type="ECO:0000256" key="9">
    <source>
        <dbReference type="SAM" id="Phobius"/>
    </source>
</evidence>
<comment type="caution">
    <text evidence="12">The sequence shown here is derived from an EMBL/GenBank/DDBJ whole genome shotgun (WGS) entry which is preliminary data.</text>
</comment>
<keyword evidence="4 9" id="KW-0812">Transmembrane</keyword>
<keyword evidence="5" id="KW-0862">Zinc</keyword>
<keyword evidence="6 9" id="KW-1133">Transmembrane helix</keyword>
<accession>A0A398D407</accession>
<dbReference type="GO" id="GO:0005385">
    <property type="term" value="F:zinc ion transmembrane transporter activity"/>
    <property type="evidence" value="ECO:0007669"/>
    <property type="project" value="TreeGrafter"/>
</dbReference>
<feature type="domain" description="Cation efflux protein cytoplasmic" evidence="11">
    <location>
        <begin position="252"/>
        <end position="323"/>
    </location>
</feature>
<keyword evidence="5" id="KW-0864">Zinc transport</keyword>
<keyword evidence="14" id="KW-1185">Reference proteome</keyword>
<dbReference type="AlphaFoldDB" id="A0A398D2N7"/>
<dbReference type="EMBL" id="QXIU01000149">
    <property type="protein sequence ID" value="RIE10256.1"/>
    <property type="molecule type" value="Genomic_DNA"/>
</dbReference>
<dbReference type="Proteomes" id="UP000266260">
    <property type="component" value="Unassembled WGS sequence"/>
</dbReference>
<feature type="transmembrane region" description="Helical" evidence="9">
    <location>
        <begin position="83"/>
        <end position="100"/>
    </location>
</feature>
<evidence type="ECO:0000313" key="14">
    <source>
        <dbReference type="Proteomes" id="UP000266260"/>
    </source>
</evidence>
<keyword evidence="3" id="KW-0813">Transport</keyword>
<protein>
    <submittedName>
        <fullName evidence="12">Cation transporter</fullName>
    </submittedName>
</protein>
<dbReference type="Pfam" id="PF16916">
    <property type="entry name" value="ZT_dimer"/>
    <property type="match status" value="1"/>
</dbReference>
<feature type="transmembrane region" description="Helical" evidence="9">
    <location>
        <begin position="154"/>
        <end position="175"/>
    </location>
</feature>
<feature type="domain" description="Cation efflux protein transmembrane" evidence="10">
    <location>
        <begin position="53"/>
        <end position="244"/>
    </location>
</feature>
<sequence length="338" mass="36741">MSSVPAEMDDARSTPLQTGTSTSLLGLRWTILPKRKCTMSSHHDHELPTGRNLLITILMNVVITVSEIVGGLVSGSLALLADAFHNATDTLAGVLVLWTLRLGRRAHDEQYTFGYRRAEILSAGINAGAMVVISFVLLYEAYRRFLHPIPIKGGIMLAVALVGLVANLVSVLLLHRSAGESLNIRGAYLHLLSDTLSSVGVVVGGVIVTLWHVTWVDPLVTVLVAAWVLKEAFSVVREAGGILMERAPIGLELARLEADICALSHVKDLHHVHVWQVSDTETMFEGHVNVDDISVSDTGSIREQIQDLLHDKYGITHATLQFEYECCKGAGLIVHGND</sequence>
<dbReference type="PANTHER" id="PTHR11562:SF17">
    <property type="entry name" value="RE54080P-RELATED"/>
    <property type="match status" value="1"/>
</dbReference>
<dbReference type="OrthoDB" id="9809646at2"/>
<keyword evidence="8 9" id="KW-0472">Membrane</keyword>
<name>A0A398D2N7_9BACT</name>
<dbReference type="PANTHER" id="PTHR11562">
    <property type="entry name" value="CATION EFFLUX PROTEIN/ ZINC TRANSPORTER"/>
    <property type="match status" value="1"/>
</dbReference>
<dbReference type="NCBIfam" id="TIGR01297">
    <property type="entry name" value="CDF"/>
    <property type="match status" value="1"/>
</dbReference>
<dbReference type="InterPro" id="IPR002524">
    <property type="entry name" value="Cation_efflux"/>
</dbReference>
<evidence type="ECO:0000259" key="10">
    <source>
        <dbReference type="Pfam" id="PF01545"/>
    </source>
</evidence>
<evidence type="ECO:0000256" key="8">
    <source>
        <dbReference type="ARBA" id="ARBA00023136"/>
    </source>
</evidence>
<evidence type="ECO:0000259" key="11">
    <source>
        <dbReference type="Pfam" id="PF16916"/>
    </source>
</evidence>
<evidence type="ECO:0000256" key="7">
    <source>
        <dbReference type="ARBA" id="ARBA00023065"/>
    </source>
</evidence>
<feature type="transmembrane region" description="Helical" evidence="9">
    <location>
        <begin position="53"/>
        <end position="77"/>
    </location>
</feature>
<evidence type="ECO:0000313" key="15">
    <source>
        <dbReference type="Proteomes" id="UP000266489"/>
    </source>
</evidence>
<feature type="transmembrane region" description="Helical" evidence="9">
    <location>
        <begin position="187"/>
        <end position="213"/>
    </location>
</feature>
<dbReference type="Pfam" id="PF01545">
    <property type="entry name" value="Cation_efflux"/>
    <property type="match status" value="1"/>
</dbReference>
<dbReference type="GO" id="GO:0005886">
    <property type="term" value="C:plasma membrane"/>
    <property type="evidence" value="ECO:0007669"/>
    <property type="project" value="TreeGrafter"/>
</dbReference>
<dbReference type="EMBL" id="QXIT01000092">
    <property type="protein sequence ID" value="RIE07739.1"/>
    <property type="molecule type" value="Genomic_DNA"/>
</dbReference>
<dbReference type="InterPro" id="IPR050681">
    <property type="entry name" value="CDF/SLC30A"/>
</dbReference>
<dbReference type="InterPro" id="IPR027470">
    <property type="entry name" value="Cation_efflux_CTD"/>
</dbReference>
<dbReference type="InterPro" id="IPR036837">
    <property type="entry name" value="Cation_efflux_CTD_sf"/>
</dbReference>
<evidence type="ECO:0000313" key="12">
    <source>
        <dbReference type="EMBL" id="RIE07739.1"/>
    </source>
</evidence>
<keyword evidence="7" id="KW-0406">Ion transport</keyword>
<evidence type="ECO:0000313" key="13">
    <source>
        <dbReference type="EMBL" id="RIE10256.1"/>
    </source>
</evidence>
<dbReference type="SUPFAM" id="SSF161111">
    <property type="entry name" value="Cation efflux protein transmembrane domain-like"/>
    <property type="match status" value="1"/>
</dbReference>
<feature type="transmembrane region" description="Helical" evidence="9">
    <location>
        <begin position="120"/>
        <end position="142"/>
    </location>
</feature>
<evidence type="ECO:0000256" key="5">
    <source>
        <dbReference type="ARBA" id="ARBA00022906"/>
    </source>
</evidence>
<evidence type="ECO:0000256" key="6">
    <source>
        <dbReference type="ARBA" id="ARBA00022989"/>
    </source>
</evidence>
<comment type="similarity">
    <text evidence="2">Belongs to the cation diffusion facilitator (CDF) transporter (TC 2.A.4) family. SLC30A subfamily.</text>
</comment>
<dbReference type="Proteomes" id="UP000266489">
    <property type="component" value="Unassembled WGS sequence"/>
</dbReference>
<organism evidence="12 14">
    <name type="scientific">Candidatus Cryosericum odellii</name>
    <dbReference type="NCBI Taxonomy" id="2290917"/>
    <lineage>
        <taxon>Bacteria</taxon>
        <taxon>Pseudomonadati</taxon>
        <taxon>Caldisericota/Cryosericota group</taxon>
        <taxon>Candidatus Cryosericota</taxon>
        <taxon>Candidatus Cryosericia</taxon>
        <taxon>Candidatus Cryosericales</taxon>
        <taxon>Candidatus Cryosericaceae</taxon>
        <taxon>Candidatus Cryosericum</taxon>
    </lineage>
</organism>
<evidence type="ECO:0000256" key="3">
    <source>
        <dbReference type="ARBA" id="ARBA00022448"/>
    </source>
</evidence>
<dbReference type="InterPro" id="IPR058533">
    <property type="entry name" value="Cation_efflux_TM"/>
</dbReference>
<comment type="subcellular location">
    <subcellularLocation>
        <location evidence="1">Membrane</location>
        <topology evidence="1">Multi-pass membrane protein</topology>
    </subcellularLocation>
</comment>
<evidence type="ECO:0000256" key="1">
    <source>
        <dbReference type="ARBA" id="ARBA00004141"/>
    </source>
</evidence>
<accession>A0A398D2N7</accession>
<dbReference type="SUPFAM" id="SSF160240">
    <property type="entry name" value="Cation efflux protein cytoplasmic domain-like"/>
    <property type="match status" value="1"/>
</dbReference>
<evidence type="ECO:0000256" key="2">
    <source>
        <dbReference type="ARBA" id="ARBA00008873"/>
    </source>
</evidence>
<dbReference type="InterPro" id="IPR027469">
    <property type="entry name" value="Cation_efflux_TMD_sf"/>
</dbReference>
<gene>
    <name evidence="13" type="ORF">SMC5_06195</name>
    <name evidence="12" type="ORF">SMC6_05525</name>
</gene>
<evidence type="ECO:0000256" key="4">
    <source>
        <dbReference type="ARBA" id="ARBA00022692"/>
    </source>
</evidence>
<dbReference type="Gene3D" id="1.20.1510.10">
    <property type="entry name" value="Cation efflux protein transmembrane domain"/>
    <property type="match status" value="1"/>
</dbReference>